<keyword evidence="1" id="KW-0732">Signal</keyword>
<gene>
    <name evidence="2" type="ORF">GX859_09405</name>
</gene>
<evidence type="ECO:0000256" key="1">
    <source>
        <dbReference type="SAM" id="SignalP"/>
    </source>
</evidence>
<sequence>MKHPRRLVATLAAVLATAAVSLTAPTAPIALAQSSSSSSAPSGGGQETSFEQIIIAENTRHSPGSQRTAGNDRKAGQFADWTVPYLHLVPWDSEGTYCGNCLRYSEGDDRNHTVLHKIPFASADEYVQSNYAWGPVDGAPPYWGIAFRRTADSWIIVYTWSETP</sequence>
<evidence type="ECO:0000313" key="2">
    <source>
        <dbReference type="EMBL" id="NLA56491.1"/>
    </source>
</evidence>
<accession>A0A7X6SWG1</accession>
<dbReference type="Proteomes" id="UP000557899">
    <property type="component" value="Unassembled WGS sequence"/>
</dbReference>
<proteinExistence type="predicted"/>
<organism evidence="2 3">
    <name type="scientific">Corynebacterium humireducens</name>
    <dbReference type="NCBI Taxonomy" id="1223514"/>
    <lineage>
        <taxon>Bacteria</taxon>
        <taxon>Bacillati</taxon>
        <taxon>Actinomycetota</taxon>
        <taxon>Actinomycetes</taxon>
        <taxon>Mycobacteriales</taxon>
        <taxon>Corynebacteriaceae</taxon>
        <taxon>Corynebacterium</taxon>
    </lineage>
</organism>
<dbReference type="EMBL" id="JAAZHI010000188">
    <property type="protein sequence ID" value="NLA56491.1"/>
    <property type="molecule type" value="Genomic_DNA"/>
</dbReference>
<reference evidence="2 3" key="1">
    <citation type="journal article" date="2020" name="Biotechnol. Biofuels">
        <title>New insights from the biogas microbiome by comprehensive genome-resolved metagenomics of nearly 1600 species originating from multiple anaerobic digesters.</title>
        <authorList>
            <person name="Campanaro S."/>
            <person name="Treu L."/>
            <person name="Rodriguez-R L.M."/>
            <person name="Kovalovszki A."/>
            <person name="Ziels R.M."/>
            <person name="Maus I."/>
            <person name="Zhu X."/>
            <person name="Kougias P.G."/>
            <person name="Basile A."/>
            <person name="Luo G."/>
            <person name="Schluter A."/>
            <person name="Konstantinidis K.T."/>
            <person name="Angelidaki I."/>
        </authorList>
    </citation>
    <scope>NUCLEOTIDE SEQUENCE [LARGE SCALE GENOMIC DNA]</scope>
    <source>
        <strain evidence="2">AS15tlH2ME_198</strain>
    </source>
</reference>
<evidence type="ECO:0000313" key="3">
    <source>
        <dbReference type="Proteomes" id="UP000557899"/>
    </source>
</evidence>
<dbReference type="AlphaFoldDB" id="A0A7X6SWG1"/>
<feature type="chain" id="PRO_5031519751" description="Secreted protein" evidence="1">
    <location>
        <begin position="33"/>
        <end position="164"/>
    </location>
</feature>
<name>A0A7X6SWG1_9CORY</name>
<feature type="signal peptide" evidence="1">
    <location>
        <begin position="1"/>
        <end position="32"/>
    </location>
</feature>
<evidence type="ECO:0008006" key="4">
    <source>
        <dbReference type="Google" id="ProtNLM"/>
    </source>
</evidence>
<protein>
    <recommendedName>
        <fullName evidence="4">Secreted protein</fullName>
    </recommendedName>
</protein>
<comment type="caution">
    <text evidence="2">The sequence shown here is derived from an EMBL/GenBank/DDBJ whole genome shotgun (WGS) entry which is preliminary data.</text>
</comment>